<evidence type="ECO:0000256" key="1">
    <source>
        <dbReference type="ARBA" id="ARBA00004123"/>
    </source>
</evidence>
<reference evidence="15 16" key="1">
    <citation type="journal article" date="2022" name="Gigascience">
        <title>A chromosome-level genome assembly and annotation of the desert horned lizard, Phrynosoma platyrhinos, provides insight into chromosomal rearrangements among reptiles.</title>
        <authorList>
            <person name="Koochekian N."/>
            <person name="Ascanio A."/>
            <person name="Farleigh K."/>
            <person name="Card D.C."/>
            <person name="Schield D.R."/>
            <person name="Castoe T.A."/>
            <person name="Jezkova T."/>
        </authorList>
    </citation>
    <scope>NUCLEOTIDE SEQUENCE [LARGE SCALE GENOMIC DNA]</scope>
    <source>
        <strain evidence="15">NK-2021</strain>
    </source>
</reference>
<evidence type="ECO:0000256" key="10">
    <source>
        <dbReference type="ARBA" id="ARBA00023242"/>
    </source>
</evidence>
<evidence type="ECO:0000256" key="4">
    <source>
        <dbReference type="ARBA" id="ARBA00022759"/>
    </source>
</evidence>
<dbReference type="InterPro" id="IPR036866">
    <property type="entry name" value="RibonucZ/Hydroxyglut_hydro"/>
</dbReference>
<evidence type="ECO:0000256" key="7">
    <source>
        <dbReference type="ARBA" id="ARBA00022839"/>
    </source>
</evidence>
<feature type="region of interest" description="Disordered" evidence="13">
    <location>
        <begin position="413"/>
        <end position="482"/>
    </location>
</feature>
<name>A0ABQ7SGF0_PHRPL</name>
<proteinExistence type="inferred from homology"/>
<feature type="compositionally biased region" description="Low complexity" evidence="13">
    <location>
        <begin position="432"/>
        <end position="458"/>
    </location>
</feature>
<keyword evidence="5" id="KW-0227">DNA damage</keyword>
<dbReference type="PANTHER" id="PTHR23240:SF8">
    <property type="entry name" value="PROTEIN ARTEMIS"/>
    <property type="match status" value="1"/>
</dbReference>
<keyword evidence="9" id="KW-0234">DNA repair</keyword>
<evidence type="ECO:0000256" key="2">
    <source>
        <dbReference type="ARBA" id="ARBA00010304"/>
    </source>
</evidence>
<evidence type="ECO:0000256" key="13">
    <source>
        <dbReference type="SAM" id="MobiDB-lite"/>
    </source>
</evidence>
<keyword evidence="3" id="KW-0540">Nuclease</keyword>
<evidence type="ECO:0000313" key="15">
    <source>
        <dbReference type="EMBL" id="KAH0616420.1"/>
    </source>
</evidence>
<feature type="region of interest" description="Disordered" evidence="13">
    <location>
        <begin position="308"/>
        <end position="332"/>
    </location>
</feature>
<keyword evidence="10" id="KW-0539">Nucleus</keyword>
<gene>
    <name evidence="15" type="ORF">JD844_027502</name>
</gene>
<dbReference type="Pfam" id="PF07522">
    <property type="entry name" value="DRMBL"/>
    <property type="match status" value="1"/>
</dbReference>
<evidence type="ECO:0000259" key="14">
    <source>
        <dbReference type="Pfam" id="PF07522"/>
    </source>
</evidence>
<comment type="similarity">
    <text evidence="2">Belongs to the DNA repair metallo-beta-lactamase (DRMBL) family.</text>
</comment>
<dbReference type="InterPro" id="IPR011084">
    <property type="entry name" value="DRMBL"/>
</dbReference>
<keyword evidence="4" id="KW-0255">Endonuclease</keyword>
<evidence type="ECO:0000313" key="16">
    <source>
        <dbReference type="Proteomes" id="UP000826234"/>
    </source>
</evidence>
<evidence type="ECO:0000256" key="11">
    <source>
        <dbReference type="ARBA" id="ARBA00039759"/>
    </source>
</evidence>
<evidence type="ECO:0000256" key="9">
    <source>
        <dbReference type="ARBA" id="ARBA00023204"/>
    </source>
</evidence>
<feature type="compositionally biased region" description="Polar residues" evidence="13">
    <location>
        <begin position="459"/>
        <end position="476"/>
    </location>
</feature>
<keyword evidence="6" id="KW-0378">Hydrolase</keyword>
<dbReference type="Proteomes" id="UP000826234">
    <property type="component" value="Unassembled WGS sequence"/>
</dbReference>
<dbReference type="EMBL" id="JAIPUX010005290">
    <property type="protein sequence ID" value="KAH0616420.1"/>
    <property type="molecule type" value="Genomic_DNA"/>
</dbReference>
<feature type="domain" description="DNA repair metallo-beta-lactamase" evidence="14">
    <location>
        <begin position="204"/>
        <end position="239"/>
    </location>
</feature>
<evidence type="ECO:0000256" key="12">
    <source>
        <dbReference type="ARBA" id="ARBA00042677"/>
    </source>
</evidence>
<comment type="caution">
    <text evidence="15">The sequence shown here is derived from an EMBL/GenBank/DDBJ whole genome shotgun (WGS) entry which is preliminary data.</text>
</comment>
<accession>A0ABQ7SGF0</accession>
<evidence type="ECO:0000256" key="5">
    <source>
        <dbReference type="ARBA" id="ARBA00022763"/>
    </source>
</evidence>
<keyword evidence="7" id="KW-0269">Exonuclease</keyword>
<keyword evidence="16" id="KW-1185">Reference proteome</keyword>
<evidence type="ECO:0000256" key="3">
    <source>
        <dbReference type="ARBA" id="ARBA00022722"/>
    </source>
</evidence>
<dbReference type="PANTHER" id="PTHR23240">
    <property type="entry name" value="DNA CROSS-LINK REPAIR PROTEIN PSO2/SNM1-RELATED"/>
    <property type="match status" value="1"/>
</dbReference>
<feature type="region of interest" description="Disordered" evidence="13">
    <location>
        <begin position="368"/>
        <end position="394"/>
    </location>
</feature>
<keyword evidence="8" id="KW-0233">DNA recombination</keyword>
<organism evidence="15 16">
    <name type="scientific">Phrynosoma platyrhinos</name>
    <name type="common">Desert horned lizard</name>
    <dbReference type="NCBI Taxonomy" id="52577"/>
    <lineage>
        <taxon>Eukaryota</taxon>
        <taxon>Metazoa</taxon>
        <taxon>Chordata</taxon>
        <taxon>Craniata</taxon>
        <taxon>Vertebrata</taxon>
        <taxon>Euteleostomi</taxon>
        <taxon>Lepidosauria</taxon>
        <taxon>Squamata</taxon>
        <taxon>Bifurcata</taxon>
        <taxon>Unidentata</taxon>
        <taxon>Episquamata</taxon>
        <taxon>Toxicofera</taxon>
        <taxon>Iguania</taxon>
        <taxon>Phrynosomatidae</taxon>
        <taxon>Phrynosomatinae</taxon>
        <taxon>Phrynosoma</taxon>
    </lineage>
</organism>
<evidence type="ECO:0000256" key="8">
    <source>
        <dbReference type="ARBA" id="ARBA00023172"/>
    </source>
</evidence>
<dbReference type="Gene3D" id="3.60.15.10">
    <property type="entry name" value="Ribonuclease Z/Hydroxyacylglutathione hydrolase-like"/>
    <property type="match status" value="1"/>
</dbReference>
<protein>
    <recommendedName>
        <fullName evidence="11">Protein artemis</fullName>
    </recommendedName>
    <alternativeName>
        <fullName evidence="12">DNA cross-link repair 1C protein</fullName>
    </alternativeName>
</protein>
<evidence type="ECO:0000256" key="6">
    <source>
        <dbReference type="ARBA" id="ARBA00022801"/>
    </source>
</evidence>
<sequence length="482" mass="54442">MKRRLACSLKVRLYCSPVTKELLLTNPRYKFWENHIVALEVETPTQISLVDEASGESRRLEGHLKAVRQCVQWIINLEMARFGLRKSCGHIHDLDIVTATSQLQSHVSQYDWVDITHEATSSHCGKVASTLKTIPVLSSRVKDIQSLYLDTTFCDPKYYQIPSRVSKTKGITSCSFCCLIVNQKVPAWNFWQPYLGFCLKDQTGQSSYRACFSFHSSYSEIQDFVSYICPVNVYPNVIPVGATEDKVREILKPLCRMYSQNNKPMYKPLGALKRARTLDLADAGGDGDDLFDTELNSIRYKIPKLLPEITPSENKPLPQNHEDNYKASSMPTSLKVDFVECEESNGEDDDEEEESEKEMFFAQDLPPSADTTALLSNPDGLAHSDTTSKQNEDMQPSLEMPKWDMFFQHNKEDTDTSELEDNFLPPTGSTEPHSPSLLSDSDSTHISSQNSSQSTHISEQGSQGWDSQGDTVLISSQERRNF</sequence>
<comment type="subcellular location">
    <subcellularLocation>
        <location evidence="1">Nucleus</location>
    </subcellularLocation>
</comment>